<dbReference type="NCBIfam" id="TIGR01494">
    <property type="entry name" value="ATPase_P-type"/>
    <property type="match status" value="1"/>
</dbReference>
<dbReference type="PANTHER" id="PTHR43520:SF8">
    <property type="entry name" value="P-TYPE CU(+) TRANSPORTER"/>
    <property type="match status" value="1"/>
</dbReference>
<gene>
    <name evidence="10" type="ORF">COLO4_01721</name>
</gene>
<feature type="transmembrane region" description="Helical" evidence="8">
    <location>
        <begin position="120"/>
        <end position="142"/>
    </location>
</feature>
<dbReference type="InterPro" id="IPR008250">
    <property type="entry name" value="ATPase_P-typ_transduc_dom_A_sf"/>
</dbReference>
<dbReference type="GO" id="GO:0016020">
    <property type="term" value="C:membrane"/>
    <property type="evidence" value="ECO:0007669"/>
    <property type="project" value="InterPro"/>
</dbReference>
<evidence type="ECO:0000256" key="3">
    <source>
        <dbReference type="ARBA" id="ARBA00022692"/>
    </source>
</evidence>
<keyword evidence="6 8" id="KW-1133">Transmembrane helix</keyword>
<dbReference type="SUPFAM" id="SSF81660">
    <property type="entry name" value="Metal cation-transporting ATPase, ATP-binding domain N"/>
    <property type="match status" value="1"/>
</dbReference>
<comment type="similarity">
    <text evidence="2">Belongs to the cation transport ATPase (P-type) (TC 3.A.3) family. Type IB subfamily.</text>
</comment>
<evidence type="ECO:0000256" key="8">
    <source>
        <dbReference type="SAM" id="Phobius"/>
    </source>
</evidence>
<keyword evidence="5" id="KW-1278">Translocase</keyword>
<dbReference type="SUPFAM" id="SSF81665">
    <property type="entry name" value="Calcium ATPase, transmembrane domain M"/>
    <property type="match status" value="1"/>
</dbReference>
<accession>A0A1R3L2A5</accession>
<dbReference type="GO" id="GO:0055070">
    <property type="term" value="P:copper ion homeostasis"/>
    <property type="evidence" value="ECO:0007669"/>
    <property type="project" value="TreeGrafter"/>
</dbReference>
<organism evidence="10 11">
    <name type="scientific">Corchorus olitorius</name>
    <dbReference type="NCBI Taxonomy" id="93759"/>
    <lineage>
        <taxon>Eukaryota</taxon>
        <taxon>Viridiplantae</taxon>
        <taxon>Streptophyta</taxon>
        <taxon>Embryophyta</taxon>
        <taxon>Tracheophyta</taxon>
        <taxon>Spermatophyta</taxon>
        <taxon>Magnoliopsida</taxon>
        <taxon>eudicotyledons</taxon>
        <taxon>Gunneridae</taxon>
        <taxon>Pentapetalae</taxon>
        <taxon>rosids</taxon>
        <taxon>malvids</taxon>
        <taxon>Malvales</taxon>
        <taxon>Malvaceae</taxon>
        <taxon>Grewioideae</taxon>
        <taxon>Apeibeae</taxon>
        <taxon>Corchorus</taxon>
    </lineage>
</organism>
<comment type="subcellular location">
    <subcellularLocation>
        <location evidence="1">Endomembrane system</location>
        <topology evidence="1">Multi-pass membrane protein</topology>
    </subcellularLocation>
</comment>
<evidence type="ECO:0000259" key="9">
    <source>
        <dbReference type="Pfam" id="PF00122"/>
    </source>
</evidence>
<evidence type="ECO:0000256" key="1">
    <source>
        <dbReference type="ARBA" id="ARBA00004127"/>
    </source>
</evidence>
<evidence type="ECO:0000256" key="2">
    <source>
        <dbReference type="ARBA" id="ARBA00006024"/>
    </source>
</evidence>
<name>A0A1R3L2A5_9ROSI</name>
<dbReference type="Proteomes" id="UP000187203">
    <property type="component" value="Unassembled WGS sequence"/>
</dbReference>
<dbReference type="GO" id="GO:0005524">
    <property type="term" value="F:ATP binding"/>
    <property type="evidence" value="ECO:0007669"/>
    <property type="project" value="InterPro"/>
</dbReference>
<dbReference type="AlphaFoldDB" id="A0A1R3L2A5"/>
<dbReference type="Pfam" id="PF00702">
    <property type="entry name" value="Hydrolase"/>
    <property type="match status" value="1"/>
</dbReference>
<reference evidence="11" key="1">
    <citation type="submission" date="2013-09" db="EMBL/GenBank/DDBJ databases">
        <title>Corchorus olitorius genome sequencing.</title>
        <authorList>
            <person name="Alam M."/>
            <person name="Haque M.S."/>
            <person name="Islam M.S."/>
            <person name="Emdad E.M."/>
            <person name="Islam M.M."/>
            <person name="Ahmed B."/>
            <person name="Halim A."/>
            <person name="Hossen Q.M.M."/>
            <person name="Hossain M.Z."/>
            <person name="Ahmed R."/>
            <person name="Khan M.M."/>
            <person name="Islam R."/>
            <person name="Rashid M.M."/>
            <person name="Khan S.A."/>
            <person name="Rahman M.S."/>
            <person name="Alam M."/>
            <person name="Yahiya A.S."/>
            <person name="Khan M.S."/>
            <person name="Azam M.S."/>
            <person name="Haque T."/>
            <person name="Lashkar M.Z.H."/>
            <person name="Akhand A.I."/>
            <person name="Morshed G."/>
            <person name="Roy S."/>
            <person name="Uddin K.S."/>
            <person name="Rabeya T."/>
            <person name="Hossain A.S."/>
            <person name="Chowdhury A."/>
            <person name="Snigdha A.R."/>
            <person name="Mortoza M.S."/>
            <person name="Matin S.A."/>
            <person name="Hoque S.M.E."/>
            <person name="Islam M.K."/>
            <person name="Roy D.K."/>
            <person name="Haider R."/>
            <person name="Moosa M.M."/>
            <person name="Elias S.M."/>
            <person name="Hasan A.M."/>
            <person name="Jahan S."/>
            <person name="Shafiuddin M."/>
            <person name="Mahmood N."/>
            <person name="Shommy N.S."/>
        </authorList>
    </citation>
    <scope>NUCLEOTIDE SEQUENCE [LARGE SCALE GENOMIC DNA]</scope>
    <source>
        <strain evidence="11">cv. O-4</strain>
    </source>
</reference>
<dbReference type="GO" id="GO:0012505">
    <property type="term" value="C:endomembrane system"/>
    <property type="evidence" value="ECO:0007669"/>
    <property type="project" value="UniProtKB-SubCell"/>
</dbReference>
<dbReference type="InterPro" id="IPR018303">
    <property type="entry name" value="ATPase_P-typ_P_site"/>
</dbReference>
<feature type="transmembrane region" description="Helical" evidence="8">
    <location>
        <begin position="154"/>
        <end position="177"/>
    </location>
</feature>
<dbReference type="GO" id="GO:0043682">
    <property type="term" value="F:P-type divalent copper transporter activity"/>
    <property type="evidence" value="ECO:0007669"/>
    <property type="project" value="TreeGrafter"/>
</dbReference>
<feature type="domain" description="P-type ATPase A" evidence="9">
    <location>
        <begin position="3"/>
        <end position="104"/>
    </location>
</feature>
<dbReference type="FunFam" id="2.70.150.10:FF:000002">
    <property type="entry name" value="Copper-transporting ATPase 1, putative"/>
    <property type="match status" value="1"/>
</dbReference>
<evidence type="ECO:0000313" key="10">
    <source>
        <dbReference type="EMBL" id="OMP13418.1"/>
    </source>
</evidence>
<keyword evidence="7 8" id="KW-0472">Membrane</keyword>
<dbReference type="GO" id="GO:0005507">
    <property type="term" value="F:copper ion binding"/>
    <property type="evidence" value="ECO:0007669"/>
    <property type="project" value="TreeGrafter"/>
</dbReference>
<dbReference type="InterPro" id="IPR059000">
    <property type="entry name" value="ATPase_P-type_domA"/>
</dbReference>
<evidence type="ECO:0000256" key="6">
    <source>
        <dbReference type="ARBA" id="ARBA00022989"/>
    </source>
</evidence>
<keyword evidence="4" id="KW-0479">Metal-binding</keyword>
<dbReference type="PANTHER" id="PTHR43520">
    <property type="entry name" value="ATP7, ISOFORM B"/>
    <property type="match status" value="1"/>
</dbReference>
<dbReference type="Pfam" id="PF00122">
    <property type="entry name" value="E1-E2_ATPase"/>
    <property type="match status" value="1"/>
</dbReference>
<comment type="caution">
    <text evidence="10">The sequence shown here is derived from an EMBL/GenBank/DDBJ whole genome shotgun (WGS) entry which is preliminary data.</text>
</comment>
<dbReference type="PROSITE" id="PS00154">
    <property type="entry name" value="ATPASE_E1_E2"/>
    <property type="match status" value="1"/>
</dbReference>
<evidence type="ECO:0000256" key="4">
    <source>
        <dbReference type="ARBA" id="ARBA00022723"/>
    </source>
</evidence>
<dbReference type="InterPro" id="IPR001757">
    <property type="entry name" value="P_typ_ATPase"/>
</dbReference>
<dbReference type="GO" id="GO:0016887">
    <property type="term" value="F:ATP hydrolysis activity"/>
    <property type="evidence" value="ECO:0007669"/>
    <property type="project" value="InterPro"/>
</dbReference>
<dbReference type="SUPFAM" id="SSF81653">
    <property type="entry name" value="Calcium ATPase, transduction domain A"/>
    <property type="match status" value="1"/>
</dbReference>
<dbReference type="OrthoDB" id="432719at2759"/>
<proteinExistence type="inferred from homology"/>
<dbReference type="Gene3D" id="3.40.1110.10">
    <property type="entry name" value="Calcium-transporting ATPase, cytoplasmic domain N"/>
    <property type="match status" value="1"/>
</dbReference>
<keyword evidence="11" id="KW-1185">Reference proteome</keyword>
<dbReference type="STRING" id="93759.A0A1R3L2A5"/>
<sequence length="283" mass="29839">MGLQPKTVTVVHHGGHQMEMPVSSIKQGTVILVKPGEKIAVDGEVISGSSYVDESMISGEPVTVAKETGSKVLAGTLNQKGSFQFKAEKVGSDTLLAHIIKMVQDAQGSRAPVQRLVDKIAGIFVPIVIGIAVLTFIIWIVFGGENGFTEGLMTMVTVLVIACPCALGLATPTALMVGVGRGAELGILVKDADSLERAGKVTAVVLDKTGTLTEGRPNITDAQWFTADTKLKSLLYSIEKASSHPLAEAVVNNLEGETFIENIEIENIAGKGVMAVYQLKSIL</sequence>
<dbReference type="EMBL" id="AWUE01004340">
    <property type="protein sequence ID" value="OMP13418.1"/>
    <property type="molecule type" value="Genomic_DNA"/>
</dbReference>
<dbReference type="InterPro" id="IPR023214">
    <property type="entry name" value="HAD_sf"/>
</dbReference>
<protein>
    <submittedName>
        <fullName evidence="10">Cation-transporting P-type ATPase</fullName>
    </submittedName>
</protein>
<dbReference type="PRINTS" id="PR00943">
    <property type="entry name" value="CUATPASE"/>
</dbReference>
<dbReference type="InterPro" id="IPR023298">
    <property type="entry name" value="ATPase_P-typ_TM_dom_sf"/>
</dbReference>
<evidence type="ECO:0000256" key="7">
    <source>
        <dbReference type="ARBA" id="ARBA00023136"/>
    </source>
</evidence>
<dbReference type="Gene3D" id="3.40.50.1000">
    <property type="entry name" value="HAD superfamily/HAD-like"/>
    <property type="match status" value="1"/>
</dbReference>
<dbReference type="Gene3D" id="2.70.150.10">
    <property type="entry name" value="Calcium-transporting ATPase, cytoplasmic transduction domain A"/>
    <property type="match status" value="1"/>
</dbReference>
<evidence type="ECO:0000256" key="5">
    <source>
        <dbReference type="ARBA" id="ARBA00022967"/>
    </source>
</evidence>
<keyword evidence="3 8" id="KW-0812">Transmembrane</keyword>
<dbReference type="InterPro" id="IPR023299">
    <property type="entry name" value="ATPase_P-typ_cyto_dom_N"/>
</dbReference>
<evidence type="ECO:0000313" key="11">
    <source>
        <dbReference type="Proteomes" id="UP000187203"/>
    </source>
</evidence>